<keyword evidence="2" id="KW-0238">DNA-binding</keyword>
<feature type="domain" description="HTH arsR-type" evidence="4">
    <location>
        <begin position="244"/>
        <end position="319"/>
    </location>
</feature>
<evidence type="ECO:0000256" key="2">
    <source>
        <dbReference type="ARBA" id="ARBA00023125"/>
    </source>
</evidence>
<dbReference type="Gene3D" id="1.10.10.10">
    <property type="entry name" value="Winged helix-like DNA-binding domain superfamily/Winged helix DNA-binding domain"/>
    <property type="match status" value="1"/>
</dbReference>
<name>A0ABS0GUJ6_9ACTN</name>
<dbReference type="PANTHER" id="PTHR43132">
    <property type="entry name" value="ARSENICAL RESISTANCE OPERON REPRESSOR ARSR-RELATED"/>
    <property type="match status" value="1"/>
</dbReference>
<dbReference type="Proteomes" id="UP000638560">
    <property type="component" value="Unassembled WGS sequence"/>
</dbReference>
<dbReference type="InterPro" id="IPR036388">
    <property type="entry name" value="WH-like_DNA-bd_sf"/>
</dbReference>
<dbReference type="InterPro" id="IPR001845">
    <property type="entry name" value="HTH_ArsR_DNA-bd_dom"/>
</dbReference>
<evidence type="ECO:0000259" key="4">
    <source>
        <dbReference type="SMART" id="SM00418"/>
    </source>
</evidence>
<dbReference type="EMBL" id="JADPUN010000137">
    <property type="protein sequence ID" value="MBF9129866.1"/>
    <property type="molecule type" value="Genomic_DNA"/>
</dbReference>
<sequence length="329" mass="35681">MGIWRIGTDSLARSRFTVSALAETVAALKSLHTGIAAPGQRDWLAAHTPGYRERVAADPFARALVRAAFRPRWMADLLTRPPAGPDETIADELARIRATPPGTARADLAGGPDAPLPAELAAPDLPERTVELLGWIWTRTVEPDWSRRRRILEADIVSRTQQLSSGGWAATLDRMRPGMRWLGDGRLQVNPYDLPAEDLTGAELLFIPSTTHRGWLGSAGPDRHAVFYPCTGSLADPADRQPTRALSRLLGPVRAGILTLLETPKSPTQLVALTGHGYGSVGGHLQVLLDAQLVRRRRSGRSVLYFRTPGGDLLVGAQHRDAAPPDPDE</sequence>
<reference evidence="5 6" key="1">
    <citation type="submission" date="2020-11" db="EMBL/GenBank/DDBJ databases">
        <title>A novel isolate from a Black sea contaminated sediment with potential to produce alkanes: Plantactinospora alkalitolerans sp. nov.</title>
        <authorList>
            <person name="Carro L."/>
            <person name="Veyisoglu A."/>
            <person name="Guven K."/>
            <person name="Schumann P."/>
            <person name="Klenk H.-P."/>
            <person name="Sahin N."/>
        </authorList>
    </citation>
    <scope>NUCLEOTIDE SEQUENCE [LARGE SCALE GENOMIC DNA]</scope>
    <source>
        <strain evidence="5 6">S1510</strain>
    </source>
</reference>
<protein>
    <submittedName>
        <fullName evidence="5">Transcriptional regulator</fullName>
    </submittedName>
</protein>
<evidence type="ECO:0000313" key="6">
    <source>
        <dbReference type="Proteomes" id="UP000638560"/>
    </source>
</evidence>
<proteinExistence type="predicted"/>
<keyword evidence="3" id="KW-0804">Transcription</keyword>
<dbReference type="InterPro" id="IPR036390">
    <property type="entry name" value="WH_DNA-bd_sf"/>
</dbReference>
<accession>A0ABS0GUJ6</accession>
<dbReference type="SMART" id="SM00418">
    <property type="entry name" value="HTH_ARSR"/>
    <property type="match status" value="1"/>
</dbReference>
<dbReference type="SUPFAM" id="SSF46785">
    <property type="entry name" value="Winged helix' DNA-binding domain"/>
    <property type="match status" value="1"/>
</dbReference>
<keyword evidence="6" id="KW-1185">Reference proteome</keyword>
<evidence type="ECO:0000256" key="3">
    <source>
        <dbReference type="ARBA" id="ARBA00023163"/>
    </source>
</evidence>
<dbReference type="InterPro" id="IPR051011">
    <property type="entry name" value="Metal_resp_trans_reg"/>
</dbReference>
<gene>
    <name evidence="5" type="ORF">I0C86_12970</name>
</gene>
<dbReference type="RefSeq" id="WP_196201484.1">
    <property type="nucleotide sequence ID" value="NZ_JADPUN010000137.1"/>
</dbReference>
<comment type="caution">
    <text evidence="5">The sequence shown here is derived from an EMBL/GenBank/DDBJ whole genome shotgun (WGS) entry which is preliminary data.</text>
</comment>
<keyword evidence="1" id="KW-0805">Transcription regulation</keyword>
<evidence type="ECO:0000256" key="1">
    <source>
        <dbReference type="ARBA" id="ARBA00023015"/>
    </source>
</evidence>
<evidence type="ECO:0000313" key="5">
    <source>
        <dbReference type="EMBL" id="MBF9129866.1"/>
    </source>
</evidence>
<organism evidence="5 6">
    <name type="scientific">Plantactinospora alkalitolerans</name>
    <dbReference type="NCBI Taxonomy" id="2789879"/>
    <lineage>
        <taxon>Bacteria</taxon>
        <taxon>Bacillati</taxon>
        <taxon>Actinomycetota</taxon>
        <taxon>Actinomycetes</taxon>
        <taxon>Micromonosporales</taxon>
        <taxon>Micromonosporaceae</taxon>
        <taxon>Plantactinospora</taxon>
    </lineage>
</organism>
<dbReference type="PANTHER" id="PTHR43132:SF6">
    <property type="entry name" value="HTH-TYPE TRANSCRIPTIONAL REPRESSOR CZRA"/>
    <property type="match status" value="1"/>
</dbReference>